<protein>
    <submittedName>
        <fullName evidence="1">Uncharacterized protein</fullName>
    </submittedName>
</protein>
<dbReference type="Proteomes" id="UP001241377">
    <property type="component" value="Unassembled WGS sequence"/>
</dbReference>
<proteinExistence type="predicted"/>
<dbReference type="EMBL" id="JASBWR010000071">
    <property type="protein sequence ID" value="KAJ9099051.1"/>
    <property type="molecule type" value="Genomic_DNA"/>
</dbReference>
<name>A0ACC2VIX9_9TREE</name>
<evidence type="ECO:0000313" key="1">
    <source>
        <dbReference type="EMBL" id="KAJ9099051.1"/>
    </source>
</evidence>
<sequence>MNNRNHNGELGKYPQEGRDTYDSDSSSEFSRSVAESAADSDQGHSDNISTIPLKSITSIPSTKSPSVLSDKDNNSYMASTAETSLAPSGHTVGLPSPQTTAQTASTSAASASNTPVNDRDQESIVTLASSSRRVRRRSLDTNSSTTGIAPASIMERLSVHPTAASAYAPSAYATSGYASSTQNSHIDAESETDEKKD</sequence>
<keyword evidence="2" id="KW-1185">Reference proteome</keyword>
<reference evidence="1" key="1">
    <citation type="submission" date="2023-04" db="EMBL/GenBank/DDBJ databases">
        <title>Draft Genome sequencing of Naganishia species isolated from polar environments using Oxford Nanopore Technology.</title>
        <authorList>
            <person name="Leo P."/>
            <person name="Venkateswaran K."/>
        </authorList>
    </citation>
    <scope>NUCLEOTIDE SEQUENCE</scope>
    <source>
        <strain evidence="1">MNA-CCFEE 5261</strain>
    </source>
</reference>
<organism evidence="1 2">
    <name type="scientific">Naganishia cerealis</name>
    <dbReference type="NCBI Taxonomy" id="610337"/>
    <lineage>
        <taxon>Eukaryota</taxon>
        <taxon>Fungi</taxon>
        <taxon>Dikarya</taxon>
        <taxon>Basidiomycota</taxon>
        <taxon>Agaricomycotina</taxon>
        <taxon>Tremellomycetes</taxon>
        <taxon>Filobasidiales</taxon>
        <taxon>Filobasidiaceae</taxon>
        <taxon>Naganishia</taxon>
    </lineage>
</organism>
<accession>A0ACC2VIX9</accession>
<evidence type="ECO:0000313" key="2">
    <source>
        <dbReference type="Proteomes" id="UP001241377"/>
    </source>
</evidence>
<comment type="caution">
    <text evidence="1">The sequence shown here is derived from an EMBL/GenBank/DDBJ whole genome shotgun (WGS) entry which is preliminary data.</text>
</comment>
<gene>
    <name evidence="1" type="ORF">QFC19_006099</name>
</gene>